<organism evidence="2 3">
    <name type="scientific">Penicilliopsis zonata CBS 506.65</name>
    <dbReference type="NCBI Taxonomy" id="1073090"/>
    <lineage>
        <taxon>Eukaryota</taxon>
        <taxon>Fungi</taxon>
        <taxon>Dikarya</taxon>
        <taxon>Ascomycota</taxon>
        <taxon>Pezizomycotina</taxon>
        <taxon>Eurotiomycetes</taxon>
        <taxon>Eurotiomycetidae</taxon>
        <taxon>Eurotiales</taxon>
        <taxon>Aspergillaceae</taxon>
        <taxon>Penicilliopsis</taxon>
    </lineage>
</organism>
<feature type="chain" id="PRO_5012408774" description="AB hydrolase-1 domain-containing protein" evidence="1">
    <location>
        <begin position="23"/>
        <end position="450"/>
    </location>
</feature>
<dbReference type="AlphaFoldDB" id="A0A1L9SP10"/>
<keyword evidence="1" id="KW-0732">Signal</keyword>
<dbReference type="VEuPathDB" id="FungiDB:ASPZODRAFT_149907"/>
<reference evidence="3" key="1">
    <citation type="journal article" date="2017" name="Genome Biol.">
        <title>Comparative genomics reveals high biological diversity and specific adaptations in the industrially and medically important fungal genus Aspergillus.</title>
        <authorList>
            <person name="de Vries R.P."/>
            <person name="Riley R."/>
            <person name="Wiebenga A."/>
            <person name="Aguilar-Osorio G."/>
            <person name="Amillis S."/>
            <person name="Uchima C.A."/>
            <person name="Anderluh G."/>
            <person name="Asadollahi M."/>
            <person name="Askin M."/>
            <person name="Barry K."/>
            <person name="Battaglia E."/>
            <person name="Bayram O."/>
            <person name="Benocci T."/>
            <person name="Braus-Stromeyer S.A."/>
            <person name="Caldana C."/>
            <person name="Canovas D."/>
            <person name="Cerqueira G.C."/>
            <person name="Chen F."/>
            <person name="Chen W."/>
            <person name="Choi C."/>
            <person name="Clum A."/>
            <person name="Dos Santos R.A."/>
            <person name="Damasio A.R."/>
            <person name="Diallinas G."/>
            <person name="Emri T."/>
            <person name="Fekete E."/>
            <person name="Flipphi M."/>
            <person name="Freyberg S."/>
            <person name="Gallo A."/>
            <person name="Gournas C."/>
            <person name="Habgood R."/>
            <person name="Hainaut M."/>
            <person name="Harispe M.L."/>
            <person name="Henrissat B."/>
            <person name="Hilden K.S."/>
            <person name="Hope R."/>
            <person name="Hossain A."/>
            <person name="Karabika E."/>
            <person name="Karaffa L."/>
            <person name="Karanyi Z."/>
            <person name="Krasevec N."/>
            <person name="Kuo A."/>
            <person name="Kusch H."/>
            <person name="LaButti K."/>
            <person name="Lagendijk E.L."/>
            <person name="Lapidus A."/>
            <person name="Levasseur A."/>
            <person name="Lindquist E."/>
            <person name="Lipzen A."/>
            <person name="Logrieco A.F."/>
            <person name="MacCabe A."/>
            <person name="Maekelae M.R."/>
            <person name="Malavazi I."/>
            <person name="Melin P."/>
            <person name="Meyer V."/>
            <person name="Mielnichuk N."/>
            <person name="Miskei M."/>
            <person name="Molnar A.P."/>
            <person name="Mule G."/>
            <person name="Ngan C.Y."/>
            <person name="Orejas M."/>
            <person name="Orosz E."/>
            <person name="Ouedraogo J.P."/>
            <person name="Overkamp K.M."/>
            <person name="Park H.-S."/>
            <person name="Perrone G."/>
            <person name="Piumi F."/>
            <person name="Punt P.J."/>
            <person name="Ram A.F."/>
            <person name="Ramon A."/>
            <person name="Rauscher S."/>
            <person name="Record E."/>
            <person name="Riano-Pachon D.M."/>
            <person name="Robert V."/>
            <person name="Roehrig J."/>
            <person name="Ruller R."/>
            <person name="Salamov A."/>
            <person name="Salih N.S."/>
            <person name="Samson R.A."/>
            <person name="Sandor E."/>
            <person name="Sanguinetti M."/>
            <person name="Schuetze T."/>
            <person name="Sepcic K."/>
            <person name="Shelest E."/>
            <person name="Sherlock G."/>
            <person name="Sophianopoulou V."/>
            <person name="Squina F.M."/>
            <person name="Sun H."/>
            <person name="Susca A."/>
            <person name="Todd R.B."/>
            <person name="Tsang A."/>
            <person name="Unkles S.E."/>
            <person name="van de Wiele N."/>
            <person name="van Rossen-Uffink D."/>
            <person name="Oliveira J.V."/>
            <person name="Vesth T.C."/>
            <person name="Visser J."/>
            <person name="Yu J.-H."/>
            <person name="Zhou M."/>
            <person name="Andersen M.R."/>
            <person name="Archer D.B."/>
            <person name="Baker S.E."/>
            <person name="Benoit I."/>
            <person name="Brakhage A.A."/>
            <person name="Braus G.H."/>
            <person name="Fischer R."/>
            <person name="Frisvad J.C."/>
            <person name="Goldman G.H."/>
            <person name="Houbraken J."/>
            <person name="Oakley B."/>
            <person name="Pocsi I."/>
            <person name="Scazzocchio C."/>
            <person name="Seiboth B."/>
            <person name="vanKuyk P.A."/>
            <person name="Wortman J."/>
            <person name="Dyer P.S."/>
            <person name="Grigoriev I.V."/>
        </authorList>
    </citation>
    <scope>NUCLEOTIDE SEQUENCE [LARGE SCALE GENOMIC DNA]</scope>
    <source>
        <strain evidence="3">CBS 506.65</strain>
    </source>
</reference>
<protein>
    <recommendedName>
        <fullName evidence="4">AB hydrolase-1 domain-containing protein</fullName>
    </recommendedName>
</protein>
<proteinExistence type="predicted"/>
<dbReference type="GeneID" id="34612010"/>
<evidence type="ECO:0008006" key="4">
    <source>
        <dbReference type="Google" id="ProtNLM"/>
    </source>
</evidence>
<evidence type="ECO:0000313" key="3">
    <source>
        <dbReference type="Proteomes" id="UP000184188"/>
    </source>
</evidence>
<dbReference type="OrthoDB" id="5176563at2759"/>
<accession>A0A1L9SP10</accession>
<evidence type="ECO:0000313" key="2">
    <source>
        <dbReference type="EMBL" id="OJJ48930.1"/>
    </source>
</evidence>
<dbReference type="RefSeq" id="XP_022583440.1">
    <property type="nucleotide sequence ID" value="XM_022725545.1"/>
</dbReference>
<dbReference type="InterPro" id="IPR029058">
    <property type="entry name" value="AB_hydrolase_fold"/>
</dbReference>
<sequence length="450" mass="48322">MVNLQRLLFSVLGSSALPGVLVDDSLKSDVIGGLYQPASWSPQAKIAVYVMHAEVNYASFSACTALAERGYTVLCANNALDKTGFGAPLGFEEMMLMVGSGMRYLRSQPGIEKVVLFGHSGGGAMMADYQNIAENGAGACNGTEKIYYRCSSAMDGLLPADGVMLIDANYGLSTMTLMSLNPALERSESGRLAVNPALDQFNPANGFRNGSAAEYPASFTSSFFSGVYALNEELIATAQDRLAAIEAGEALFDDDEPFYIPDGTYIGPNNKLLGQDPRLLAHTEHVWPLLTPTGIVEQVVHSVRVPSSRSPIHSMAHSYIRGALKTTVRRYLSTFAIRATPDYAITEDGIVGVDWFSSHMVPVAAVPGISVPLLTMGMTGHYEYLNAEKIYLASGSNDTAIVFVEGAEHNLDTCTACEQYAGQYGDTAERAYGYIAEWLGKEGRFMHAGA</sequence>
<dbReference type="Gene3D" id="3.40.50.1820">
    <property type="entry name" value="alpha/beta hydrolase"/>
    <property type="match status" value="1"/>
</dbReference>
<gene>
    <name evidence="2" type="ORF">ASPZODRAFT_149907</name>
</gene>
<feature type="signal peptide" evidence="1">
    <location>
        <begin position="1"/>
        <end position="22"/>
    </location>
</feature>
<name>A0A1L9SP10_9EURO</name>
<evidence type="ECO:0000256" key="1">
    <source>
        <dbReference type="SAM" id="SignalP"/>
    </source>
</evidence>
<dbReference type="Proteomes" id="UP000184188">
    <property type="component" value="Unassembled WGS sequence"/>
</dbReference>
<dbReference type="SUPFAM" id="SSF53474">
    <property type="entry name" value="alpha/beta-Hydrolases"/>
    <property type="match status" value="1"/>
</dbReference>
<keyword evidence="3" id="KW-1185">Reference proteome</keyword>
<dbReference type="EMBL" id="KV878338">
    <property type="protein sequence ID" value="OJJ48930.1"/>
    <property type="molecule type" value="Genomic_DNA"/>
</dbReference>